<evidence type="ECO:0000259" key="9">
    <source>
        <dbReference type="Pfam" id="PF05837"/>
    </source>
</evidence>
<feature type="compositionally biased region" description="Acidic residues" evidence="8">
    <location>
        <begin position="1"/>
        <end position="10"/>
    </location>
</feature>
<dbReference type="EMBL" id="MRVG01000004">
    <property type="protein sequence ID" value="PMB69825.1"/>
    <property type="molecule type" value="Genomic_DNA"/>
</dbReference>
<evidence type="ECO:0000313" key="10">
    <source>
        <dbReference type="EMBL" id="PMB69825.1"/>
    </source>
</evidence>
<dbReference type="GO" id="GO:0007052">
    <property type="term" value="P:mitotic spindle organization"/>
    <property type="evidence" value="ECO:0007669"/>
    <property type="project" value="TreeGrafter"/>
</dbReference>
<dbReference type="GO" id="GO:0000776">
    <property type="term" value="C:kinetochore"/>
    <property type="evidence" value="ECO:0007669"/>
    <property type="project" value="UniProtKB-KW"/>
</dbReference>
<evidence type="ECO:0000256" key="4">
    <source>
        <dbReference type="ARBA" id="ARBA00022838"/>
    </source>
</evidence>
<feature type="region of interest" description="Disordered" evidence="8">
    <location>
        <begin position="1"/>
        <end position="23"/>
    </location>
</feature>
<dbReference type="GO" id="GO:0043515">
    <property type="term" value="F:kinetochore binding"/>
    <property type="evidence" value="ECO:0007669"/>
    <property type="project" value="TreeGrafter"/>
</dbReference>
<dbReference type="InterPro" id="IPR040034">
    <property type="entry name" value="CENP-H"/>
</dbReference>
<evidence type="ECO:0000313" key="11">
    <source>
        <dbReference type="Proteomes" id="UP000235728"/>
    </source>
</evidence>
<dbReference type="Proteomes" id="UP000235728">
    <property type="component" value="Unassembled WGS sequence"/>
</dbReference>
<comment type="subcellular location">
    <subcellularLocation>
        <location evidence="2">Chromosome</location>
        <location evidence="2">Centromere</location>
        <location evidence="2">Kinetochore</location>
    </subcellularLocation>
    <subcellularLocation>
        <location evidence="1">Nucleus</location>
    </subcellularLocation>
</comment>
<dbReference type="InterPro" id="IPR008426">
    <property type="entry name" value="CENP-H_C"/>
</dbReference>
<organism evidence="10 11">
    <name type="scientific">Beauveria bassiana</name>
    <name type="common">White muscardine disease fungus</name>
    <name type="synonym">Tritirachium shiotae</name>
    <dbReference type="NCBI Taxonomy" id="176275"/>
    <lineage>
        <taxon>Eukaryota</taxon>
        <taxon>Fungi</taxon>
        <taxon>Dikarya</taxon>
        <taxon>Ascomycota</taxon>
        <taxon>Pezizomycotina</taxon>
        <taxon>Sordariomycetes</taxon>
        <taxon>Hypocreomycetidae</taxon>
        <taxon>Hypocreales</taxon>
        <taxon>Cordycipitaceae</taxon>
        <taxon>Beauveria</taxon>
    </lineage>
</organism>
<evidence type="ECO:0000256" key="3">
    <source>
        <dbReference type="ARBA" id="ARBA00022454"/>
    </source>
</evidence>
<accession>A0A2N6NRC9</accession>
<dbReference type="Pfam" id="PF05837">
    <property type="entry name" value="CENP-H"/>
    <property type="match status" value="1"/>
</dbReference>
<dbReference type="GO" id="GO:0007059">
    <property type="term" value="P:chromosome segregation"/>
    <property type="evidence" value="ECO:0007669"/>
    <property type="project" value="TreeGrafter"/>
</dbReference>
<evidence type="ECO:0000256" key="5">
    <source>
        <dbReference type="ARBA" id="ARBA00023242"/>
    </source>
</evidence>
<comment type="similarity">
    <text evidence="7">Belongs to the CENP-H/MCM16 family.</text>
</comment>
<gene>
    <name evidence="10" type="ORF">BM221_004472</name>
</gene>
<keyword evidence="5" id="KW-0539">Nucleus</keyword>
<dbReference type="AlphaFoldDB" id="A0A2N6NRC9"/>
<feature type="domain" description="Centromere protein H C-terminal" evidence="9">
    <location>
        <begin position="26"/>
        <end position="248"/>
    </location>
</feature>
<dbReference type="OMA" id="WRVMKGV"/>
<protein>
    <recommendedName>
        <fullName evidence="9">Centromere protein H C-terminal domain-containing protein</fullName>
    </recommendedName>
</protein>
<sequence length="251" mass="27820">MDDDEPMEDTEATREPQLPLSEDERQVLELYDKLQQIDLEIAIIKAQKSHQSSMLRRFRSLAPLSMCCLEISPSANETTAPTDDSPEALAAAQEALLQARSRYKLRNDAVELIMMASPVLNAVHGGTNASLIDRDLLPYIIKRDDASVQVAQGAAQAQDTRDSLTDVQAETLRACRRNVNLTSKLFELAAQLKERKAVDWDGGEEALRVRDEKRKWRTVKGAASGIVAGSGVDWASDEALRDMVLDPEDDD</sequence>
<evidence type="ECO:0000256" key="7">
    <source>
        <dbReference type="ARBA" id="ARBA00025735"/>
    </source>
</evidence>
<evidence type="ECO:0000256" key="2">
    <source>
        <dbReference type="ARBA" id="ARBA00004629"/>
    </source>
</evidence>
<dbReference type="GO" id="GO:0005634">
    <property type="term" value="C:nucleus"/>
    <property type="evidence" value="ECO:0007669"/>
    <property type="project" value="UniProtKB-SubCell"/>
</dbReference>
<evidence type="ECO:0000256" key="6">
    <source>
        <dbReference type="ARBA" id="ARBA00023328"/>
    </source>
</evidence>
<evidence type="ECO:0000256" key="1">
    <source>
        <dbReference type="ARBA" id="ARBA00004123"/>
    </source>
</evidence>
<evidence type="ECO:0000256" key="8">
    <source>
        <dbReference type="SAM" id="MobiDB-lite"/>
    </source>
</evidence>
<keyword evidence="6" id="KW-0137">Centromere</keyword>
<comment type="caution">
    <text evidence="10">The sequence shown here is derived from an EMBL/GenBank/DDBJ whole genome shotgun (WGS) entry which is preliminary data.</text>
</comment>
<dbReference type="PANTHER" id="PTHR48122:SF1">
    <property type="entry name" value="CENTROMERE PROTEIN H"/>
    <property type="match status" value="1"/>
</dbReference>
<reference evidence="10 11" key="1">
    <citation type="journal article" date="2016" name="Appl. Microbiol. Biotechnol.">
        <title>Characterization of T-DNA insertion mutants with decreased virulence in the entomopathogenic fungus Beauveria bassiana JEF-007.</title>
        <authorList>
            <person name="Kim S."/>
            <person name="Lee S.J."/>
            <person name="Nai Y.S."/>
            <person name="Yu J.S."/>
            <person name="Lee M.R."/>
            <person name="Yang Y.T."/>
            <person name="Kim J.S."/>
        </authorList>
    </citation>
    <scope>NUCLEOTIDE SEQUENCE [LARGE SCALE GENOMIC DNA]</scope>
    <source>
        <strain evidence="10 11">JEF-007</strain>
    </source>
</reference>
<dbReference type="PANTHER" id="PTHR48122">
    <property type="entry name" value="CENTROMERE PROTEIN H"/>
    <property type="match status" value="1"/>
</dbReference>
<keyword evidence="4" id="KW-0995">Kinetochore</keyword>
<proteinExistence type="inferred from homology"/>
<name>A0A2N6NRC9_BEABA</name>
<keyword evidence="3" id="KW-0158">Chromosome</keyword>
<dbReference type="GO" id="GO:0051382">
    <property type="term" value="P:kinetochore assembly"/>
    <property type="evidence" value="ECO:0007669"/>
    <property type="project" value="InterPro"/>
</dbReference>